<organism evidence="3">
    <name type="scientific">Desulfobacca acetoxidans</name>
    <dbReference type="NCBI Taxonomy" id="60893"/>
    <lineage>
        <taxon>Bacteria</taxon>
        <taxon>Pseudomonadati</taxon>
        <taxon>Thermodesulfobacteriota</taxon>
        <taxon>Desulfobaccia</taxon>
        <taxon>Desulfobaccales</taxon>
        <taxon>Desulfobaccaceae</taxon>
        <taxon>Desulfobacca</taxon>
    </lineage>
</organism>
<evidence type="ECO:0000259" key="2">
    <source>
        <dbReference type="Pfam" id="PF26390"/>
    </source>
</evidence>
<dbReference type="Pfam" id="PF26390">
    <property type="entry name" value="MamS_MamX"/>
    <property type="match status" value="1"/>
</dbReference>
<comment type="caution">
    <text evidence="3">The sequence shown here is derived from an EMBL/GenBank/DDBJ whole genome shotgun (WGS) entry which is preliminary data.</text>
</comment>
<proteinExistence type="predicted"/>
<evidence type="ECO:0000256" key="1">
    <source>
        <dbReference type="SAM" id="SignalP"/>
    </source>
</evidence>
<keyword evidence="1" id="KW-0732">Signal</keyword>
<dbReference type="AlphaFoldDB" id="A0A7C3V9Q7"/>
<sequence length="152" mass="16926">MRKIIILLSIVLLVGVLPAGVLAQPQGKGPSAQAWPMGRLYNPKTVENLDGKIESLEKITAGQTDLPARVLMKLKTAKETVTVYLGPDWYLEQQKAKLEPGDFIQVRGSRVTMDNMTVILPNTVTKGSVVMQFWDEHGMPGWRGRGLRSQWK</sequence>
<reference evidence="3" key="1">
    <citation type="journal article" date="2020" name="mSystems">
        <title>Genome- and Community-Level Interaction Insights into Carbon Utilization and Element Cycling Functions of Hydrothermarchaeota in Hydrothermal Sediment.</title>
        <authorList>
            <person name="Zhou Z."/>
            <person name="Liu Y."/>
            <person name="Xu W."/>
            <person name="Pan J."/>
            <person name="Luo Z.H."/>
            <person name="Li M."/>
        </authorList>
    </citation>
    <scope>NUCLEOTIDE SEQUENCE [LARGE SCALE GENOMIC DNA]</scope>
    <source>
        <strain evidence="3">SpSt-897</strain>
    </source>
</reference>
<accession>A0A7C3V9Q7</accession>
<feature type="domain" description="Magnetosome protein MamS/MamX" evidence="2">
    <location>
        <begin position="45"/>
        <end position="129"/>
    </location>
</feature>
<dbReference type="InterPro" id="IPR058837">
    <property type="entry name" value="MamS_MamX_dom"/>
</dbReference>
<feature type="chain" id="PRO_5027929430" description="Magnetosome protein MamS/MamX domain-containing protein" evidence="1">
    <location>
        <begin position="24"/>
        <end position="152"/>
    </location>
</feature>
<name>A0A7C3V9Q7_9BACT</name>
<protein>
    <recommendedName>
        <fullName evidence="2">Magnetosome protein MamS/MamX domain-containing protein</fullName>
    </recommendedName>
</protein>
<gene>
    <name evidence="3" type="ORF">ENW96_14670</name>
</gene>
<evidence type="ECO:0000313" key="3">
    <source>
        <dbReference type="EMBL" id="HGF35599.1"/>
    </source>
</evidence>
<dbReference type="EMBL" id="DTMF01000352">
    <property type="protein sequence ID" value="HGF35599.1"/>
    <property type="molecule type" value="Genomic_DNA"/>
</dbReference>
<feature type="signal peptide" evidence="1">
    <location>
        <begin position="1"/>
        <end position="23"/>
    </location>
</feature>